<name>D2QUA0_SPILD</name>
<dbReference type="KEGG" id="sli:Slin_6425"/>
<keyword evidence="1" id="KW-0472">Membrane</keyword>
<dbReference type="Proteomes" id="UP000002028">
    <property type="component" value="Chromosome"/>
</dbReference>
<protein>
    <submittedName>
        <fullName evidence="2">Uncharacterized protein</fullName>
    </submittedName>
</protein>
<dbReference type="EMBL" id="CP001769">
    <property type="protein sequence ID" value="ADB42382.1"/>
    <property type="molecule type" value="Genomic_DNA"/>
</dbReference>
<feature type="transmembrane region" description="Helical" evidence="1">
    <location>
        <begin position="79"/>
        <end position="100"/>
    </location>
</feature>
<organism evidence="2 3">
    <name type="scientific">Spirosoma linguale (strain ATCC 33905 / DSM 74 / LMG 10896 / Claus 1)</name>
    <dbReference type="NCBI Taxonomy" id="504472"/>
    <lineage>
        <taxon>Bacteria</taxon>
        <taxon>Pseudomonadati</taxon>
        <taxon>Bacteroidota</taxon>
        <taxon>Cytophagia</taxon>
        <taxon>Cytophagales</taxon>
        <taxon>Cytophagaceae</taxon>
        <taxon>Spirosoma</taxon>
    </lineage>
</organism>
<proteinExistence type="predicted"/>
<evidence type="ECO:0000313" key="3">
    <source>
        <dbReference type="Proteomes" id="UP000002028"/>
    </source>
</evidence>
<dbReference type="RefSeq" id="WP_012930866.1">
    <property type="nucleotide sequence ID" value="NC_013730.1"/>
</dbReference>
<accession>D2QUA0</accession>
<evidence type="ECO:0000256" key="1">
    <source>
        <dbReference type="SAM" id="Phobius"/>
    </source>
</evidence>
<gene>
    <name evidence="2" type="ordered locus">Slin_6425</name>
</gene>
<keyword evidence="3" id="KW-1185">Reference proteome</keyword>
<reference evidence="2 3" key="1">
    <citation type="journal article" date="2010" name="Stand. Genomic Sci.">
        <title>Complete genome sequence of Spirosoma linguale type strain (1).</title>
        <authorList>
            <person name="Lail K."/>
            <person name="Sikorski J."/>
            <person name="Saunders E."/>
            <person name="Lapidus A."/>
            <person name="Glavina Del Rio T."/>
            <person name="Copeland A."/>
            <person name="Tice H."/>
            <person name="Cheng J.-F."/>
            <person name="Lucas S."/>
            <person name="Nolan M."/>
            <person name="Bruce D."/>
            <person name="Goodwin L."/>
            <person name="Pitluck S."/>
            <person name="Ivanova N."/>
            <person name="Mavromatis K."/>
            <person name="Ovchinnikova G."/>
            <person name="Pati A."/>
            <person name="Chen A."/>
            <person name="Palaniappan K."/>
            <person name="Land M."/>
            <person name="Hauser L."/>
            <person name="Chang Y.-J."/>
            <person name="Jeffries C.D."/>
            <person name="Chain P."/>
            <person name="Brettin T."/>
            <person name="Detter J.C."/>
            <person name="Schuetze A."/>
            <person name="Rohde M."/>
            <person name="Tindall B.J."/>
            <person name="Goeker M."/>
            <person name="Bristow J."/>
            <person name="Eisen J.A."/>
            <person name="Markowitz V."/>
            <person name="Hugenholtz P."/>
            <person name="Kyrpides N.C."/>
            <person name="Klenk H.-P."/>
            <person name="Chen F."/>
        </authorList>
    </citation>
    <scope>NUCLEOTIDE SEQUENCE [LARGE SCALE GENOMIC DNA]</scope>
    <source>
        <strain evidence="3">ATCC 33905 / DSM 74 / LMG 10896 / Claus 1</strain>
    </source>
</reference>
<keyword evidence="1" id="KW-0812">Transmembrane</keyword>
<keyword evidence="1" id="KW-1133">Transmembrane helix</keyword>
<evidence type="ECO:0000313" key="2">
    <source>
        <dbReference type="EMBL" id="ADB42382.1"/>
    </source>
</evidence>
<sequence length="101" mass="11216">MNITISVTSRPAVSTIFITANARDTSQMLDELLVINDTEESTWLPGALKRLSRWFSESNYLGVDENHHLMYSLNPKEKYLLTAISVTGLTLLGSFALLLVG</sequence>
<dbReference type="AlphaFoldDB" id="D2QUA0"/>
<dbReference type="HOGENOM" id="CLU_2289896_0_0_10"/>